<comment type="caution">
    <text evidence="1">The sequence shown here is derived from an EMBL/GenBank/DDBJ whole genome shotgun (WGS) entry which is preliminary data.</text>
</comment>
<sequence>MTSNTQKLNKILFNTWNELLKSDLTGGKGSFEEKLNVLRNELLKKNPSLNVLNRCVVKLLGNDFFKESMKECYKNHQQKLEDIKKSLLPIVTTKKKFKEAL</sequence>
<dbReference type="EMBL" id="BARW01002243">
    <property type="protein sequence ID" value="GAI69413.1"/>
    <property type="molecule type" value="Genomic_DNA"/>
</dbReference>
<protein>
    <submittedName>
        <fullName evidence="1">Uncharacterized protein</fullName>
    </submittedName>
</protein>
<organism evidence="1">
    <name type="scientific">marine sediment metagenome</name>
    <dbReference type="NCBI Taxonomy" id="412755"/>
    <lineage>
        <taxon>unclassified sequences</taxon>
        <taxon>metagenomes</taxon>
        <taxon>ecological metagenomes</taxon>
    </lineage>
</organism>
<proteinExistence type="predicted"/>
<name>X1QME7_9ZZZZ</name>
<reference evidence="1" key="1">
    <citation type="journal article" date="2014" name="Front. Microbiol.">
        <title>High frequency of phylogenetically diverse reductive dehalogenase-homologous genes in deep subseafloor sedimentary metagenomes.</title>
        <authorList>
            <person name="Kawai M."/>
            <person name="Futagami T."/>
            <person name="Toyoda A."/>
            <person name="Takaki Y."/>
            <person name="Nishi S."/>
            <person name="Hori S."/>
            <person name="Arai W."/>
            <person name="Tsubouchi T."/>
            <person name="Morono Y."/>
            <person name="Uchiyama I."/>
            <person name="Ito T."/>
            <person name="Fujiyama A."/>
            <person name="Inagaki F."/>
            <person name="Takami H."/>
        </authorList>
    </citation>
    <scope>NUCLEOTIDE SEQUENCE</scope>
    <source>
        <strain evidence="1">Expedition CK06-06</strain>
    </source>
</reference>
<gene>
    <name evidence="1" type="ORF">S12H4_06400</name>
</gene>
<accession>X1QME7</accession>
<evidence type="ECO:0000313" key="1">
    <source>
        <dbReference type="EMBL" id="GAI69413.1"/>
    </source>
</evidence>
<feature type="non-terminal residue" evidence="1">
    <location>
        <position position="101"/>
    </location>
</feature>
<dbReference type="AlphaFoldDB" id="X1QME7"/>